<sequence>MYRLKKEEMYRITPFFDGWNETLLWSCLQGYMGNAWVDDIDNPHSAQIITGDFCFFAGVPNVGLVKNIPEYFSSKCILMIPQNDEWEDLIEHEYKINCHRFMRYAIKKEQDIFDKEKLHSYIEKLPSQYSIMKIDEIIYNKVKTEEWSKDLCSQFPTYNDYEKYGLGFVILHMDRIVCGASSYTVYSKGIEIEIDTKEEYRRKGLALVCASKLILECLNRELYPSWDAANKGSVALAKKIGYHFEKEYATYSITNFR</sequence>
<keyword evidence="3" id="KW-1185">Reference proteome</keyword>
<name>A0ABW8TPN5_9CLOT</name>
<dbReference type="RefSeq" id="WP_406764029.1">
    <property type="nucleotide sequence ID" value="NZ_JBJHZY010000001.1"/>
</dbReference>
<dbReference type="InterPro" id="IPR027365">
    <property type="entry name" value="GNAT_acetyltra_YdfB-like"/>
</dbReference>
<dbReference type="InterPro" id="IPR016181">
    <property type="entry name" value="Acyl_CoA_acyltransferase"/>
</dbReference>
<dbReference type="PANTHER" id="PTHR31143">
    <property type="match status" value="1"/>
</dbReference>
<dbReference type="Proteomes" id="UP001623661">
    <property type="component" value="Unassembled WGS sequence"/>
</dbReference>
<dbReference type="Gene3D" id="3.40.630.110">
    <property type="entry name" value="GNAT acetyltransferase-like"/>
    <property type="match status" value="1"/>
</dbReference>
<keyword evidence="2" id="KW-0012">Acyltransferase</keyword>
<dbReference type="EC" id="2.3.1.-" evidence="2"/>
<dbReference type="Pfam" id="PF12746">
    <property type="entry name" value="GNAT_acetyltran"/>
    <property type="match status" value="1"/>
</dbReference>
<dbReference type="PANTHER" id="PTHR31143:SF2">
    <property type="entry name" value="FR47-LIKE DOMAIN-CONTAINING PROTEIN-RELATED"/>
    <property type="match status" value="1"/>
</dbReference>
<dbReference type="EMBL" id="JBJHZY010000001">
    <property type="protein sequence ID" value="MFL0267425.1"/>
    <property type="molecule type" value="Genomic_DNA"/>
</dbReference>
<accession>A0ABW8TPN5</accession>
<dbReference type="InterPro" id="IPR000182">
    <property type="entry name" value="GNAT_dom"/>
</dbReference>
<dbReference type="InterPro" id="IPR042573">
    <property type="entry name" value="GNAT_acetyltra_N"/>
</dbReference>
<gene>
    <name evidence="2" type="ORF">ACJDUH_04855</name>
</gene>
<dbReference type="GO" id="GO:0016746">
    <property type="term" value="F:acyltransferase activity"/>
    <property type="evidence" value="ECO:0007669"/>
    <property type="project" value="UniProtKB-KW"/>
</dbReference>
<dbReference type="Gene3D" id="3.40.630.30">
    <property type="match status" value="1"/>
</dbReference>
<feature type="domain" description="N-acetyltransferase" evidence="1">
    <location>
        <begin position="127"/>
        <end position="257"/>
    </location>
</feature>
<protein>
    <submittedName>
        <fullName evidence="2">GNAT family N-acetyltransferase</fullName>
        <ecNumber evidence="2">2.3.1.-</ecNumber>
    </submittedName>
</protein>
<evidence type="ECO:0000259" key="1">
    <source>
        <dbReference type="PROSITE" id="PS51186"/>
    </source>
</evidence>
<evidence type="ECO:0000313" key="3">
    <source>
        <dbReference type="Proteomes" id="UP001623661"/>
    </source>
</evidence>
<organism evidence="2 3">
    <name type="scientific">Candidatus Clostridium radicumherbarum</name>
    <dbReference type="NCBI Taxonomy" id="3381662"/>
    <lineage>
        <taxon>Bacteria</taxon>
        <taxon>Bacillati</taxon>
        <taxon>Bacillota</taxon>
        <taxon>Clostridia</taxon>
        <taxon>Eubacteriales</taxon>
        <taxon>Clostridiaceae</taxon>
        <taxon>Clostridium</taxon>
    </lineage>
</organism>
<dbReference type="SUPFAM" id="SSF55729">
    <property type="entry name" value="Acyl-CoA N-acyltransferases (Nat)"/>
    <property type="match status" value="1"/>
</dbReference>
<keyword evidence="2" id="KW-0808">Transferase</keyword>
<reference evidence="2 3" key="1">
    <citation type="submission" date="2024-11" db="EMBL/GenBank/DDBJ databases">
        <authorList>
            <person name="Heng Y.C."/>
            <person name="Lim A.C.H."/>
            <person name="Lee J.K.Y."/>
            <person name="Kittelmann S."/>
        </authorList>
    </citation>
    <scope>NUCLEOTIDE SEQUENCE [LARGE SCALE GENOMIC DNA]</scope>
    <source>
        <strain evidence="2 3">WILCCON 0202</strain>
    </source>
</reference>
<comment type="caution">
    <text evidence="2">The sequence shown here is derived from an EMBL/GenBank/DDBJ whole genome shotgun (WGS) entry which is preliminary data.</text>
</comment>
<evidence type="ECO:0000313" key="2">
    <source>
        <dbReference type="EMBL" id="MFL0267425.1"/>
    </source>
</evidence>
<dbReference type="PROSITE" id="PS51186">
    <property type="entry name" value="GNAT"/>
    <property type="match status" value="1"/>
</dbReference>
<proteinExistence type="predicted"/>